<dbReference type="HOGENOM" id="CLU_2040234_0_0_1"/>
<dbReference type="AlphaFoldDB" id="E3N5Z0"/>
<gene>
    <name evidence="1" type="ORF">CRE_30360</name>
</gene>
<organism evidence="2">
    <name type="scientific">Caenorhabditis remanei</name>
    <name type="common">Caenorhabditis vulgaris</name>
    <dbReference type="NCBI Taxonomy" id="31234"/>
    <lineage>
        <taxon>Eukaryota</taxon>
        <taxon>Metazoa</taxon>
        <taxon>Ecdysozoa</taxon>
        <taxon>Nematoda</taxon>
        <taxon>Chromadorea</taxon>
        <taxon>Rhabditida</taxon>
        <taxon>Rhabditina</taxon>
        <taxon>Rhabditomorpha</taxon>
        <taxon>Rhabditoidea</taxon>
        <taxon>Rhabditidae</taxon>
        <taxon>Peloderinae</taxon>
        <taxon>Caenorhabditis</taxon>
    </lineage>
</organism>
<evidence type="ECO:0000313" key="2">
    <source>
        <dbReference type="Proteomes" id="UP000008281"/>
    </source>
</evidence>
<protein>
    <submittedName>
        <fullName evidence="1">Uncharacterized protein</fullName>
    </submittedName>
</protein>
<dbReference type="InParanoid" id="E3N5Z0"/>
<sequence length="121" mass="13760">MMSFFSVNRGIGKKPVDVRNGYFIIPLPDRSVSGRIKFKLGDHLRISAKRGTFDKGYEQEWTTEVYVVRKVNHGKPVELTKCTYDPSAVYSIEKVLDTRTHKGKKQSLVNGRGIRFLLQAG</sequence>
<name>E3N5Z0_CAERE</name>
<dbReference type="Proteomes" id="UP000008281">
    <property type="component" value="Unassembled WGS sequence"/>
</dbReference>
<reference evidence="1" key="1">
    <citation type="submission" date="2007-07" db="EMBL/GenBank/DDBJ databases">
        <title>PCAP assembly of the Caenorhabditis remanei genome.</title>
        <authorList>
            <consortium name="The Caenorhabditis remanei Sequencing Consortium"/>
            <person name="Wilson R.K."/>
        </authorList>
    </citation>
    <scope>NUCLEOTIDE SEQUENCE [LARGE SCALE GENOMIC DNA]</scope>
    <source>
        <strain evidence="1">PB4641</strain>
    </source>
</reference>
<dbReference type="OrthoDB" id="7680611at2759"/>
<evidence type="ECO:0000313" key="1">
    <source>
        <dbReference type="EMBL" id="EFO87407.1"/>
    </source>
</evidence>
<keyword evidence="2" id="KW-1185">Reference proteome</keyword>
<accession>E3N5Z0</accession>
<dbReference type="EMBL" id="DS268535">
    <property type="protein sequence ID" value="EFO87407.1"/>
    <property type="molecule type" value="Genomic_DNA"/>
</dbReference>
<proteinExistence type="predicted"/>
<dbReference type="eggNOG" id="KOG0017">
    <property type="taxonomic scope" value="Eukaryota"/>
</dbReference>